<evidence type="ECO:0000256" key="1">
    <source>
        <dbReference type="SAM" id="MobiDB-lite"/>
    </source>
</evidence>
<evidence type="ECO:0000313" key="2">
    <source>
        <dbReference type="EMBL" id="KYM88445.1"/>
    </source>
</evidence>
<evidence type="ECO:0000313" key="3">
    <source>
        <dbReference type="Proteomes" id="UP000078540"/>
    </source>
</evidence>
<dbReference type="EMBL" id="KQ976424">
    <property type="protein sequence ID" value="KYM88445.1"/>
    <property type="molecule type" value="Genomic_DNA"/>
</dbReference>
<gene>
    <name evidence="2" type="ORF">ALC53_02928</name>
</gene>
<feature type="compositionally biased region" description="Low complexity" evidence="1">
    <location>
        <begin position="153"/>
        <end position="172"/>
    </location>
</feature>
<sequence>MFHRNRITRHSDSNDIRTSSIHVIEKSHYWCFTEETLGITVSVTKISRNKFGGAAIITGRRQVRGGGREKEREVRMTKIHEASNRSNAFEFRGTETCYNKRSGKFDVGRLPKILSQVEYLTSFPNGTFAAKPLAEIRMQDVKRKKSATTGVNSTSCTRLPSSLRSPRRYSVSGANAVSIHGHNGDTR</sequence>
<keyword evidence="3" id="KW-1185">Reference proteome</keyword>
<dbReference type="Proteomes" id="UP000078540">
    <property type="component" value="Unassembled WGS sequence"/>
</dbReference>
<reference evidence="2 3" key="1">
    <citation type="submission" date="2015-09" db="EMBL/GenBank/DDBJ databases">
        <title>Atta colombica WGS genome.</title>
        <authorList>
            <person name="Nygaard S."/>
            <person name="Hu H."/>
            <person name="Boomsma J."/>
            <person name="Zhang G."/>
        </authorList>
    </citation>
    <scope>NUCLEOTIDE SEQUENCE [LARGE SCALE GENOMIC DNA]</scope>
    <source>
        <strain evidence="2">Treedump-2</strain>
        <tissue evidence="2">Whole body</tissue>
    </source>
</reference>
<accession>A0A195BPK8</accession>
<proteinExistence type="predicted"/>
<organism evidence="2 3">
    <name type="scientific">Atta colombica</name>
    <dbReference type="NCBI Taxonomy" id="520822"/>
    <lineage>
        <taxon>Eukaryota</taxon>
        <taxon>Metazoa</taxon>
        <taxon>Ecdysozoa</taxon>
        <taxon>Arthropoda</taxon>
        <taxon>Hexapoda</taxon>
        <taxon>Insecta</taxon>
        <taxon>Pterygota</taxon>
        <taxon>Neoptera</taxon>
        <taxon>Endopterygota</taxon>
        <taxon>Hymenoptera</taxon>
        <taxon>Apocrita</taxon>
        <taxon>Aculeata</taxon>
        <taxon>Formicoidea</taxon>
        <taxon>Formicidae</taxon>
        <taxon>Myrmicinae</taxon>
        <taxon>Atta</taxon>
    </lineage>
</organism>
<name>A0A195BPK8_9HYME</name>
<protein>
    <submittedName>
        <fullName evidence="2">Uncharacterized protein</fullName>
    </submittedName>
</protein>
<feature type="region of interest" description="Disordered" evidence="1">
    <location>
        <begin position="142"/>
        <end position="187"/>
    </location>
</feature>
<dbReference type="AlphaFoldDB" id="A0A195BPK8"/>